<reference evidence="3" key="1">
    <citation type="submission" date="2021-04" db="EMBL/GenBank/DDBJ databases">
        <authorList>
            <person name="Hartkoorn R.C."/>
            <person name="Beaudoing E."/>
            <person name="Hot D."/>
        </authorList>
    </citation>
    <scope>NUCLEOTIDE SEQUENCE</scope>
    <source>
        <strain evidence="3">NRRL B-16292</strain>
    </source>
</reference>
<accession>A0ABY5VX57</accession>
<dbReference type="EMBL" id="CP073720">
    <property type="protein sequence ID" value="UWP82327.1"/>
    <property type="molecule type" value="Genomic_DNA"/>
</dbReference>
<feature type="region of interest" description="Disordered" evidence="1">
    <location>
        <begin position="184"/>
        <end position="223"/>
    </location>
</feature>
<reference evidence="3" key="2">
    <citation type="submission" date="2022-09" db="EMBL/GenBank/DDBJ databases">
        <title>Biosynthetic gene clusters of Dactylosporangioum fulvum.</title>
        <authorList>
            <person name="Caradec T."/>
        </authorList>
    </citation>
    <scope>NUCLEOTIDE SEQUENCE</scope>
    <source>
        <strain evidence="3">NRRL B-16292</strain>
    </source>
</reference>
<keyword evidence="4" id="KW-1185">Reference proteome</keyword>
<feature type="signal peptide" evidence="2">
    <location>
        <begin position="1"/>
        <end position="26"/>
    </location>
</feature>
<feature type="compositionally biased region" description="Polar residues" evidence="1">
    <location>
        <begin position="40"/>
        <end position="50"/>
    </location>
</feature>
<evidence type="ECO:0000313" key="3">
    <source>
        <dbReference type="EMBL" id="UWP82327.1"/>
    </source>
</evidence>
<dbReference type="RefSeq" id="WP_259860099.1">
    <property type="nucleotide sequence ID" value="NZ_BAAAST010000033.1"/>
</dbReference>
<dbReference type="Proteomes" id="UP001059617">
    <property type="component" value="Chromosome"/>
</dbReference>
<protein>
    <submittedName>
        <fullName evidence="3">Efflux RND transporter periplasmic adaptor subunit</fullName>
    </submittedName>
</protein>
<feature type="chain" id="PRO_5047272940" evidence="2">
    <location>
        <begin position="27"/>
        <end position="329"/>
    </location>
</feature>
<evidence type="ECO:0000256" key="2">
    <source>
        <dbReference type="SAM" id="SignalP"/>
    </source>
</evidence>
<proteinExistence type="predicted"/>
<evidence type="ECO:0000256" key="1">
    <source>
        <dbReference type="SAM" id="MobiDB-lite"/>
    </source>
</evidence>
<keyword evidence="2" id="KW-0732">Signal</keyword>
<dbReference type="PROSITE" id="PS51257">
    <property type="entry name" value="PROKAR_LIPOPROTEIN"/>
    <property type="match status" value="1"/>
</dbReference>
<evidence type="ECO:0000313" key="4">
    <source>
        <dbReference type="Proteomes" id="UP001059617"/>
    </source>
</evidence>
<feature type="region of interest" description="Disordered" evidence="1">
    <location>
        <begin position="298"/>
        <end position="329"/>
    </location>
</feature>
<dbReference type="Gene3D" id="2.40.420.20">
    <property type="match status" value="1"/>
</dbReference>
<sequence>MRRFLPAMLGAALAAGLLAGCTPSSAQEAGNPGMAERGTAMTTAKPTRQDLTNRVSLSGKVTLGPTFGLVAPVNGEVRYLSVKAPTSTPTKPTRVANIWAGGKSTPIEVPAGAVFTGRLVDDRSKVTAGMPIVSAKQVGYGVVADIDGAQAYQISDSLQSVQAQIKNGPGPFPCTVLGTLAALPSGTIPEEQPPAPNPSTSASAPPALPPQQQPQGSEPTGMRLVCVGPADVKLINGAAATVEVVTATATNVLVLPVEAVAGAQGRGQVEVIKPDQTREVREVTLGLTDGKVIEIKSGLDGDETVSVPGPNLPPAKQNQGGDPLPGMTK</sequence>
<dbReference type="PANTHER" id="PTHR30469">
    <property type="entry name" value="MULTIDRUG RESISTANCE PROTEIN MDTA"/>
    <property type="match status" value="1"/>
</dbReference>
<feature type="region of interest" description="Disordered" evidence="1">
    <location>
        <begin position="24"/>
        <end position="50"/>
    </location>
</feature>
<name>A0ABY5VX57_9ACTN</name>
<gene>
    <name evidence="3" type="ORF">Dfulv_45975</name>
</gene>
<organism evidence="3 4">
    <name type="scientific">Dactylosporangium fulvum</name>
    <dbReference type="NCBI Taxonomy" id="53359"/>
    <lineage>
        <taxon>Bacteria</taxon>
        <taxon>Bacillati</taxon>
        <taxon>Actinomycetota</taxon>
        <taxon>Actinomycetes</taxon>
        <taxon>Micromonosporales</taxon>
        <taxon>Micromonosporaceae</taxon>
        <taxon>Dactylosporangium</taxon>
    </lineage>
</organism>